<keyword evidence="1" id="KW-0732">Signal</keyword>
<dbReference type="Pfam" id="PF00188">
    <property type="entry name" value="CAP"/>
    <property type="match status" value="1"/>
</dbReference>
<dbReference type="PANTHER" id="PTHR31157:SF1">
    <property type="entry name" value="SCP DOMAIN-CONTAINING PROTEIN"/>
    <property type="match status" value="1"/>
</dbReference>
<dbReference type="SUPFAM" id="SSF55797">
    <property type="entry name" value="PR-1-like"/>
    <property type="match status" value="1"/>
</dbReference>
<dbReference type="AlphaFoldDB" id="A0A833T321"/>
<dbReference type="Proteomes" id="UP000602510">
    <property type="component" value="Unassembled WGS sequence"/>
</dbReference>
<feature type="domain" description="SCP" evidence="2">
    <location>
        <begin position="122"/>
        <end position="240"/>
    </location>
</feature>
<evidence type="ECO:0000313" key="4">
    <source>
        <dbReference type="EMBL" id="KAF4042548.1"/>
    </source>
</evidence>
<dbReference type="Pfam" id="PF14295">
    <property type="entry name" value="PAN_4"/>
    <property type="match status" value="1"/>
</dbReference>
<dbReference type="InterPro" id="IPR035940">
    <property type="entry name" value="CAP_sf"/>
</dbReference>
<evidence type="ECO:0000259" key="3">
    <source>
        <dbReference type="Pfam" id="PF14295"/>
    </source>
</evidence>
<accession>A0A833T321</accession>
<sequence>MNSMLRLALIAALISVFFPSTTSFQIGSSQKVVWASNCDFPGNDYRSYSSISEVCGDVCASEAVCTHWAWSEYNGGTCWLKKGMPSSKATSYDTICGYVVSRTLTPATTSGISTTDMEEMLAQTNSYRAQNELAVLTVDHRLVVAALLHSQDQASHCNMTHTGTNIKKLGDRVKAQGYRYSVAAENVAAGQTTIEDVMTSWWNSPDHQANILNEKVENVGFAVATNEACSDYKTYWTQDFGRLAG</sequence>
<evidence type="ECO:0000259" key="2">
    <source>
        <dbReference type="Pfam" id="PF00188"/>
    </source>
</evidence>
<comment type="caution">
    <text evidence="4">The sequence shown here is derived from an EMBL/GenBank/DDBJ whole genome shotgun (WGS) entry which is preliminary data.</text>
</comment>
<feature type="signal peptide" evidence="1">
    <location>
        <begin position="1"/>
        <end position="23"/>
    </location>
</feature>
<dbReference type="Gene3D" id="3.40.33.10">
    <property type="entry name" value="CAP"/>
    <property type="match status" value="1"/>
</dbReference>
<evidence type="ECO:0000256" key="1">
    <source>
        <dbReference type="SAM" id="SignalP"/>
    </source>
</evidence>
<dbReference type="InterPro" id="IPR014044">
    <property type="entry name" value="CAP_dom"/>
</dbReference>
<organism evidence="4 5">
    <name type="scientific">Phytophthora infestans</name>
    <name type="common">Potato late blight agent</name>
    <name type="synonym">Botrytis infestans</name>
    <dbReference type="NCBI Taxonomy" id="4787"/>
    <lineage>
        <taxon>Eukaryota</taxon>
        <taxon>Sar</taxon>
        <taxon>Stramenopiles</taxon>
        <taxon>Oomycota</taxon>
        <taxon>Peronosporomycetes</taxon>
        <taxon>Peronosporales</taxon>
        <taxon>Peronosporaceae</taxon>
        <taxon>Phytophthora</taxon>
    </lineage>
</organism>
<dbReference type="EMBL" id="WSZM01000100">
    <property type="protein sequence ID" value="KAF4042548.1"/>
    <property type="molecule type" value="Genomic_DNA"/>
</dbReference>
<evidence type="ECO:0000313" key="5">
    <source>
        <dbReference type="Proteomes" id="UP000602510"/>
    </source>
</evidence>
<dbReference type="CDD" id="cd05379">
    <property type="entry name" value="CAP_bacterial"/>
    <property type="match status" value="1"/>
</dbReference>
<gene>
    <name evidence="4" type="ORF">GN244_ATG05257</name>
</gene>
<proteinExistence type="predicted"/>
<feature type="domain" description="Apple" evidence="3">
    <location>
        <begin position="39"/>
        <end position="81"/>
    </location>
</feature>
<dbReference type="Gene3D" id="3.50.4.10">
    <property type="entry name" value="Hepatocyte Growth Factor"/>
    <property type="match status" value="1"/>
</dbReference>
<feature type="chain" id="PRO_5032940521" evidence="1">
    <location>
        <begin position="24"/>
        <end position="245"/>
    </location>
</feature>
<name>A0A833T321_PHYIN</name>
<dbReference type="InterPro" id="IPR003609">
    <property type="entry name" value="Pan_app"/>
</dbReference>
<protein>
    <submittedName>
        <fullName evidence="4">Cysteine-rich secretory protein family</fullName>
    </submittedName>
</protein>
<reference evidence="4" key="1">
    <citation type="submission" date="2020-04" db="EMBL/GenBank/DDBJ databases">
        <title>Hybrid Assembly of Korean Phytophthora infestans isolates.</title>
        <authorList>
            <person name="Prokchorchik M."/>
            <person name="Lee Y."/>
            <person name="Seo J."/>
            <person name="Cho J.-H."/>
            <person name="Park Y.-E."/>
            <person name="Jang D.-C."/>
            <person name="Im J.-S."/>
            <person name="Choi J.-G."/>
            <person name="Park H.-J."/>
            <person name="Lee G.-B."/>
            <person name="Lee Y.-G."/>
            <person name="Hong S.-Y."/>
            <person name="Cho K."/>
            <person name="Sohn K.H."/>
        </authorList>
    </citation>
    <scope>NUCLEOTIDE SEQUENCE</scope>
    <source>
        <strain evidence="4">KR_1_A1</strain>
    </source>
</reference>
<keyword evidence="5" id="KW-1185">Reference proteome</keyword>
<dbReference type="PANTHER" id="PTHR31157">
    <property type="entry name" value="SCP DOMAIN-CONTAINING PROTEIN"/>
    <property type="match status" value="1"/>
</dbReference>